<name>A0A6I4ZY55_9BACI</name>
<dbReference type="OrthoDB" id="2361368at2"/>
<evidence type="ECO:0008006" key="3">
    <source>
        <dbReference type="Google" id="ProtNLM"/>
    </source>
</evidence>
<evidence type="ECO:0000313" key="1">
    <source>
        <dbReference type="EMBL" id="MYL33277.1"/>
    </source>
</evidence>
<gene>
    <name evidence="1" type="ORF">GLW05_06645</name>
</gene>
<dbReference type="RefSeq" id="WP_160846715.1">
    <property type="nucleotide sequence ID" value="NZ_WMEQ01000003.1"/>
</dbReference>
<sequence length="100" mass="12007">MAFGVKRNELKKWKQKVEAGDIAFLTHYWLDDRFPESKTVTKVGCSDKDKLAKWGKQYDLKPRWIHNDPRYPHFDLLGMKQLDILKAENLYEHINRFNLE</sequence>
<dbReference type="EMBL" id="WMEQ01000003">
    <property type="protein sequence ID" value="MYL33277.1"/>
    <property type="molecule type" value="Genomic_DNA"/>
</dbReference>
<accession>A0A6I4ZY55</accession>
<comment type="caution">
    <text evidence="1">The sequence shown here is derived from an EMBL/GenBank/DDBJ whole genome shotgun (WGS) entry which is preliminary data.</text>
</comment>
<evidence type="ECO:0000313" key="2">
    <source>
        <dbReference type="Proteomes" id="UP000468638"/>
    </source>
</evidence>
<protein>
    <recommendedName>
        <fullName evidence="3">YneQ</fullName>
    </recommendedName>
</protein>
<reference evidence="1 2" key="1">
    <citation type="submission" date="2019-11" db="EMBL/GenBank/DDBJ databases">
        <title>Genome sequences of 17 halophilic strains isolated from different environments.</title>
        <authorList>
            <person name="Furrow R.E."/>
        </authorList>
    </citation>
    <scope>NUCLEOTIDE SEQUENCE [LARGE SCALE GENOMIC DNA]</scope>
    <source>
        <strain evidence="1 2">22514_16_FS</strain>
    </source>
</reference>
<dbReference type="AlphaFoldDB" id="A0A6I4ZY55"/>
<dbReference type="Proteomes" id="UP000468638">
    <property type="component" value="Unassembled WGS sequence"/>
</dbReference>
<organism evidence="1 2">
    <name type="scientific">Pontibacillus yanchengensis</name>
    <dbReference type="NCBI Taxonomy" id="462910"/>
    <lineage>
        <taxon>Bacteria</taxon>
        <taxon>Bacillati</taxon>
        <taxon>Bacillota</taxon>
        <taxon>Bacilli</taxon>
        <taxon>Bacillales</taxon>
        <taxon>Bacillaceae</taxon>
        <taxon>Pontibacillus</taxon>
    </lineage>
</organism>
<proteinExistence type="predicted"/>